<dbReference type="Gene3D" id="3.30.420.10">
    <property type="entry name" value="Ribonuclease H-like superfamily/Ribonuclease H"/>
    <property type="match status" value="1"/>
</dbReference>
<dbReference type="EMBL" id="OV651817">
    <property type="protein sequence ID" value="CAH1110428.1"/>
    <property type="molecule type" value="Genomic_DNA"/>
</dbReference>
<dbReference type="Proteomes" id="UP001153636">
    <property type="component" value="Chromosome 5"/>
</dbReference>
<proteinExistence type="predicted"/>
<accession>A0A9P0D219</accession>
<dbReference type="AlphaFoldDB" id="A0A9P0D219"/>
<feature type="compositionally biased region" description="Basic and acidic residues" evidence="1">
    <location>
        <begin position="229"/>
        <end position="243"/>
    </location>
</feature>
<evidence type="ECO:0000313" key="4">
    <source>
        <dbReference type="Proteomes" id="UP001153636"/>
    </source>
</evidence>
<dbReference type="GO" id="GO:0003676">
    <property type="term" value="F:nucleic acid binding"/>
    <property type="evidence" value="ECO:0007669"/>
    <property type="project" value="InterPro"/>
</dbReference>
<feature type="domain" description="Mutator-like transposase" evidence="2">
    <location>
        <begin position="11"/>
        <end position="144"/>
    </location>
</feature>
<dbReference type="OrthoDB" id="10025891at2759"/>
<gene>
    <name evidence="3" type="ORF">PSYICH_LOCUS11662</name>
</gene>
<reference evidence="3" key="1">
    <citation type="submission" date="2022-01" db="EMBL/GenBank/DDBJ databases">
        <authorList>
            <person name="King R."/>
        </authorList>
    </citation>
    <scope>NUCLEOTIDE SEQUENCE</scope>
</reference>
<sequence>MGLQLKWKWTILDGFHCSLYMHGLRYKYLIADGDSSVYQKILESRPYSNTLVEKIECRNHLLRNYCERLRDIAGKRYSTAGKLVPVELRSLLKSNILTLRIAIDKAAKHHRESEVAMELTIKNLKHDISNSPYHVFGLSLRKNCWIALSENGLSRLYVGRVRGPAVDRNTYIQNCLSKLVNCMREHHSNDNIMFWPDLASAHYARATCEWLKAQNMPFVPKQNNPLERSPNKTNRDIFVKKSL</sequence>
<protein>
    <recommendedName>
        <fullName evidence="2">Mutator-like transposase domain-containing protein</fullName>
    </recommendedName>
</protein>
<evidence type="ECO:0000313" key="3">
    <source>
        <dbReference type="EMBL" id="CAH1110428.1"/>
    </source>
</evidence>
<dbReference type="InterPro" id="IPR036397">
    <property type="entry name" value="RNaseH_sf"/>
</dbReference>
<evidence type="ECO:0000259" key="2">
    <source>
        <dbReference type="Pfam" id="PF20700"/>
    </source>
</evidence>
<evidence type="ECO:0000256" key="1">
    <source>
        <dbReference type="SAM" id="MobiDB-lite"/>
    </source>
</evidence>
<name>A0A9P0D219_9CUCU</name>
<dbReference type="InterPro" id="IPR049012">
    <property type="entry name" value="Mutator_transp_dom"/>
</dbReference>
<organism evidence="3 4">
    <name type="scientific">Psylliodes chrysocephalus</name>
    <dbReference type="NCBI Taxonomy" id="3402493"/>
    <lineage>
        <taxon>Eukaryota</taxon>
        <taxon>Metazoa</taxon>
        <taxon>Ecdysozoa</taxon>
        <taxon>Arthropoda</taxon>
        <taxon>Hexapoda</taxon>
        <taxon>Insecta</taxon>
        <taxon>Pterygota</taxon>
        <taxon>Neoptera</taxon>
        <taxon>Endopterygota</taxon>
        <taxon>Coleoptera</taxon>
        <taxon>Polyphaga</taxon>
        <taxon>Cucujiformia</taxon>
        <taxon>Chrysomeloidea</taxon>
        <taxon>Chrysomelidae</taxon>
        <taxon>Galerucinae</taxon>
        <taxon>Alticini</taxon>
        <taxon>Psylliodes</taxon>
    </lineage>
</organism>
<dbReference type="Pfam" id="PF20700">
    <property type="entry name" value="Mutator"/>
    <property type="match status" value="1"/>
</dbReference>
<feature type="region of interest" description="Disordered" evidence="1">
    <location>
        <begin position="221"/>
        <end position="243"/>
    </location>
</feature>
<keyword evidence="4" id="KW-1185">Reference proteome</keyword>